<proteinExistence type="predicted"/>
<reference evidence="1" key="2">
    <citation type="submission" date="2020-02" db="EMBL/GenBank/DDBJ databases">
        <authorList>
            <person name="Littmann E."/>
            <person name="Sorbara M."/>
        </authorList>
    </citation>
    <scope>NUCLEOTIDE SEQUENCE</scope>
    <source>
        <strain evidence="1">MSK.15.32</strain>
    </source>
</reference>
<dbReference type="EMBL" id="JAAIRV010000042">
    <property type="protein sequence ID" value="NSI59749.1"/>
    <property type="molecule type" value="Genomic_DNA"/>
</dbReference>
<evidence type="ECO:0000313" key="1">
    <source>
        <dbReference type="EMBL" id="NSI59749.1"/>
    </source>
</evidence>
<dbReference type="AlphaFoldDB" id="A0AAJ3KN55"/>
<gene>
    <name evidence="1" type="ORF">G4993_15325</name>
</gene>
<accession>A0AAJ3KN55</accession>
<reference evidence="1" key="1">
    <citation type="journal article" date="2020" name="Cell Host Microbe">
        <title>Functional and Genomic Variation between Human-Derived Isolates of Lachnospiraceae Reveals Inter- and Intra-Species Diversity.</title>
        <authorList>
            <person name="Sorbara M.T."/>
            <person name="Littmann E.R."/>
            <person name="Fontana E."/>
            <person name="Moody T.U."/>
            <person name="Kohout C.E."/>
            <person name="Gjonbalaj M."/>
            <person name="Eaton V."/>
            <person name="Seok R."/>
            <person name="Leiner I.M."/>
            <person name="Pamer E.G."/>
        </authorList>
    </citation>
    <scope>NUCLEOTIDE SEQUENCE</scope>
    <source>
        <strain evidence="1">MSK.15.32</strain>
    </source>
</reference>
<dbReference type="RefSeq" id="WP_173878112.1">
    <property type="nucleotide sequence ID" value="NZ_JAAIMR010000041.1"/>
</dbReference>
<sequence length="80" mass="9411">MNELNIKISDAVNEVEVILKRIYVLSNDLDHGYFEQDIKKKDDMWKIAGSYYEHAGVKTNMILSMAYDVQNKLREIQEML</sequence>
<organism evidence="1 2">
    <name type="scientific">Mediterraneibacter gnavus</name>
    <name type="common">Ruminococcus gnavus</name>
    <dbReference type="NCBI Taxonomy" id="33038"/>
    <lineage>
        <taxon>Bacteria</taxon>
        <taxon>Bacillati</taxon>
        <taxon>Bacillota</taxon>
        <taxon>Clostridia</taxon>
        <taxon>Lachnospirales</taxon>
        <taxon>Lachnospiraceae</taxon>
        <taxon>Mediterraneibacter</taxon>
    </lineage>
</organism>
<comment type="caution">
    <text evidence="1">The sequence shown here is derived from an EMBL/GenBank/DDBJ whole genome shotgun (WGS) entry which is preliminary data.</text>
</comment>
<protein>
    <submittedName>
        <fullName evidence="1">Uncharacterized protein</fullName>
    </submittedName>
</protein>
<dbReference type="Proteomes" id="UP001296580">
    <property type="component" value="Unassembled WGS sequence"/>
</dbReference>
<evidence type="ECO:0000313" key="2">
    <source>
        <dbReference type="Proteomes" id="UP001296580"/>
    </source>
</evidence>
<name>A0AAJ3KN55_MEDGN</name>